<evidence type="ECO:0008006" key="15">
    <source>
        <dbReference type="Google" id="ProtNLM"/>
    </source>
</evidence>
<dbReference type="SUPFAM" id="SSF50978">
    <property type="entry name" value="WD40 repeat-like"/>
    <property type="match status" value="1"/>
</dbReference>
<dbReference type="GO" id="GO:0003341">
    <property type="term" value="P:cilium movement"/>
    <property type="evidence" value="ECO:0007669"/>
    <property type="project" value="TreeGrafter"/>
</dbReference>
<evidence type="ECO:0000256" key="4">
    <source>
        <dbReference type="ARBA" id="ARBA00022574"/>
    </source>
</evidence>
<dbReference type="GO" id="GO:0005874">
    <property type="term" value="C:microtubule"/>
    <property type="evidence" value="ECO:0007669"/>
    <property type="project" value="UniProtKB-KW"/>
</dbReference>
<comment type="similarity">
    <text evidence="2">Belongs to the dynein intermediate chain family.</text>
</comment>
<dbReference type="InterPro" id="IPR015943">
    <property type="entry name" value="WD40/YVTN_repeat-like_dom_sf"/>
</dbReference>
<protein>
    <recommendedName>
        <fullName evidence="15">Dynein intermediate chain</fullName>
    </recommendedName>
</protein>
<gene>
    <name evidence="13" type="ORF">OXX778_LOCUS1051</name>
</gene>
<proteinExistence type="inferred from homology"/>
<evidence type="ECO:0000256" key="1">
    <source>
        <dbReference type="ARBA" id="ARBA00004430"/>
    </source>
</evidence>
<evidence type="ECO:0000256" key="8">
    <source>
        <dbReference type="ARBA" id="ARBA00023175"/>
    </source>
</evidence>
<keyword evidence="10" id="KW-0966">Cell projection</keyword>
<dbReference type="PROSITE" id="PS50082">
    <property type="entry name" value="WD_REPEATS_2"/>
    <property type="match status" value="1"/>
</dbReference>
<sequence length="709" mass="82791">MEKYTNKNNMIYKKLVGNRKKIILVKGEPKEKNVLDFSHLPPPPDQVQLKPDDLKEEIARILTIIKHPENYETVVYSYKEKKWVEIPYVNQSHIYLNFVGNYYFKDSEDARIYSLNKKEYDEKKRFFYDPRIVDDYVDENNEKKFRVLKNKFNFIDRTVQTKSKSYKEVECQTDPAQNVNFSDGITQFSLFNIYEEDFKSKASLKQRKNTAKPVKNIPLKLSDSKQKSQQAIAQEQKAQEMIRMNKSAKVIERMINQNSFNEIILDYKFWDDNADSFRKEGSLLPLWKFPNSLTKRKCITAISWSKNYNDLFAVATGSYNFFKKTTGSIIGFSLKNPSFHEFRIETTTSCMTIDFNPRIPNLLAAGFYDGSVCIYDLKLISIPNALYCFKSETKHYDPVWQVQWQMPNVEDLENFNSVSADCKIINWELKKNHLFATELTQLNIQENDPNSKVEGSHKIIAHAGTCMDFNTQNEDLFLVGTEDGKVLEYSSLHRDKLLTIFDAHSQPIYSIKWNTFYKRVFITCSADFSVKIWDHRYKNPLLTYELSAPVSDVQWAPYSSTVFAALTLDGNIHIFDIYLDLEKPLCVQNVLLKKKRRLTHVCFSPFFPILVIGDEKGTLTSFKLSPNLRSIQKDTTINAISILNKEKFEQDKIRNILLQEAELNPELVETNRKAYKFEIAKPKKKAEAVQDDDEQEEKKTDKNIRGNRK</sequence>
<feature type="repeat" description="WD" evidence="11">
    <location>
        <begin position="501"/>
        <end position="543"/>
    </location>
</feature>
<dbReference type="PROSITE" id="PS50294">
    <property type="entry name" value="WD_REPEATS_REGION"/>
    <property type="match status" value="1"/>
</dbReference>
<dbReference type="GO" id="GO:0036157">
    <property type="term" value="C:outer dynein arm"/>
    <property type="evidence" value="ECO:0007669"/>
    <property type="project" value="TreeGrafter"/>
</dbReference>
<dbReference type="GO" id="GO:0045504">
    <property type="term" value="F:dynein heavy chain binding"/>
    <property type="evidence" value="ECO:0007669"/>
    <property type="project" value="TreeGrafter"/>
</dbReference>
<dbReference type="AlphaFoldDB" id="A0A813M3L2"/>
<evidence type="ECO:0000256" key="6">
    <source>
        <dbReference type="ARBA" id="ARBA00022737"/>
    </source>
</evidence>
<keyword evidence="14" id="KW-1185">Reference proteome</keyword>
<feature type="region of interest" description="Disordered" evidence="12">
    <location>
        <begin position="681"/>
        <end position="709"/>
    </location>
</feature>
<evidence type="ECO:0000256" key="12">
    <source>
        <dbReference type="SAM" id="MobiDB-lite"/>
    </source>
</evidence>
<dbReference type="OrthoDB" id="10261376at2759"/>
<dbReference type="Pfam" id="PF00400">
    <property type="entry name" value="WD40"/>
    <property type="match status" value="1"/>
</dbReference>
<feature type="compositionally biased region" description="Basic and acidic residues" evidence="12">
    <location>
        <begin position="696"/>
        <end position="709"/>
    </location>
</feature>
<evidence type="ECO:0000256" key="2">
    <source>
        <dbReference type="ARBA" id="ARBA00011059"/>
    </source>
</evidence>
<reference evidence="13" key="1">
    <citation type="submission" date="2021-02" db="EMBL/GenBank/DDBJ databases">
        <authorList>
            <person name="Nowell W R."/>
        </authorList>
    </citation>
    <scope>NUCLEOTIDE SEQUENCE</scope>
    <source>
        <strain evidence="13">Ploen Becks lab</strain>
    </source>
</reference>
<keyword evidence="9" id="KW-0206">Cytoskeleton</keyword>
<keyword evidence="4 11" id="KW-0853">WD repeat</keyword>
<dbReference type="InterPro" id="IPR050687">
    <property type="entry name" value="Dynein_IC"/>
</dbReference>
<organism evidence="13 14">
    <name type="scientific">Brachionus calyciflorus</name>
    <dbReference type="NCBI Taxonomy" id="104777"/>
    <lineage>
        <taxon>Eukaryota</taxon>
        <taxon>Metazoa</taxon>
        <taxon>Spiralia</taxon>
        <taxon>Gnathifera</taxon>
        <taxon>Rotifera</taxon>
        <taxon>Eurotatoria</taxon>
        <taxon>Monogononta</taxon>
        <taxon>Pseudotrocha</taxon>
        <taxon>Ploima</taxon>
        <taxon>Brachionidae</taxon>
        <taxon>Brachionus</taxon>
    </lineage>
</organism>
<accession>A0A813M3L2</accession>
<evidence type="ECO:0000256" key="7">
    <source>
        <dbReference type="ARBA" id="ARBA00023017"/>
    </source>
</evidence>
<dbReference type="InterPro" id="IPR036322">
    <property type="entry name" value="WD40_repeat_dom_sf"/>
</dbReference>
<dbReference type="GO" id="GO:0045503">
    <property type="term" value="F:dynein light chain binding"/>
    <property type="evidence" value="ECO:0007669"/>
    <property type="project" value="TreeGrafter"/>
</dbReference>
<keyword evidence="3" id="KW-0963">Cytoplasm</keyword>
<name>A0A813M3L2_9BILA</name>
<keyword evidence="6" id="KW-0677">Repeat</keyword>
<comment type="caution">
    <text evidence="13">The sequence shown here is derived from an EMBL/GenBank/DDBJ whole genome shotgun (WGS) entry which is preliminary data.</text>
</comment>
<evidence type="ECO:0000256" key="11">
    <source>
        <dbReference type="PROSITE-ProRule" id="PRU00221"/>
    </source>
</evidence>
<comment type="subcellular location">
    <subcellularLocation>
        <location evidence="1">Cytoplasm</location>
        <location evidence="1">Cytoskeleton</location>
        <location evidence="1">Cilium axoneme</location>
    </subcellularLocation>
</comment>
<keyword evidence="7" id="KW-0243">Dynein</keyword>
<evidence type="ECO:0000256" key="9">
    <source>
        <dbReference type="ARBA" id="ARBA00023212"/>
    </source>
</evidence>
<keyword evidence="5" id="KW-0493">Microtubule</keyword>
<evidence type="ECO:0000256" key="3">
    <source>
        <dbReference type="ARBA" id="ARBA00022490"/>
    </source>
</evidence>
<evidence type="ECO:0000256" key="5">
    <source>
        <dbReference type="ARBA" id="ARBA00022701"/>
    </source>
</evidence>
<dbReference type="Gene3D" id="2.130.10.10">
    <property type="entry name" value="YVTN repeat-like/Quinoprotein amine dehydrogenase"/>
    <property type="match status" value="2"/>
</dbReference>
<dbReference type="Proteomes" id="UP000663879">
    <property type="component" value="Unassembled WGS sequence"/>
</dbReference>
<dbReference type="SMART" id="SM00320">
    <property type="entry name" value="WD40"/>
    <property type="match status" value="5"/>
</dbReference>
<dbReference type="PANTHER" id="PTHR12442:SF11">
    <property type="entry name" value="DYNEIN AXONEMAL INTERMEDIATE CHAIN 1"/>
    <property type="match status" value="1"/>
</dbReference>
<evidence type="ECO:0000313" key="13">
    <source>
        <dbReference type="EMBL" id="CAF0711059.1"/>
    </source>
</evidence>
<evidence type="ECO:0000256" key="10">
    <source>
        <dbReference type="ARBA" id="ARBA00023273"/>
    </source>
</evidence>
<keyword evidence="8" id="KW-0505">Motor protein</keyword>
<dbReference type="EMBL" id="CAJNOC010000061">
    <property type="protein sequence ID" value="CAF0711059.1"/>
    <property type="molecule type" value="Genomic_DNA"/>
</dbReference>
<dbReference type="PANTHER" id="PTHR12442">
    <property type="entry name" value="DYNEIN INTERMEDIATE CHAIN"/>
    <property type="match status" value="1"/>
</dbReference>
<dbReference type="InterPro" id="IPR001680">
    <property type="entry name" value="WD40_rpt"/>
</dbReference>
<evidence type="ECO:0000313" key="14">
    <source>
        <dbReference type="Proteomes" id="UP000663879"/>
    </source>
</evidence>
<dbReference type="GO" id="GO:0036158">
    <property type="term" value="P:outer dynein arm assembly"/>
    <property type="evidence" value="ECO:0007669"/>
    <property type="project" value="TreeGrafter"/>
</dbReference>